<dbReference type="EMBL" id="UGRY01000003">
    <property type="protein sequence ID" value="SUD47528.1"/>
    <property type="molecule type" value="Genomic_DNA"/>
</dbReference>
<organism evidence="1 2">
    <name type="scientific">Nocardia otitidiscaviarum</name>
    <dbReference type="NCBI Taxonomy" id="1823"/>
    <lineage>
        <taxon>Bacteria</taxon>
        <taxon>Bacillati</taxon>
        <taxon>Actinomycetota</taxon>
        <taxon>Actinomycetes</taxon>
        <taxon>Mycobacteriales</taxon>
        <taxon>Nocardiaceae</taxon>
        <taxon>Nocardia</taxon>
    </lineage>
</organism>
<dbReference type="Proteomes" id="UP000255467">
    <property type="component" value="Unassembled WGS sequence"/>
</dbReference>
<protein>
    <submittedName>
        <fullName evidence="1">Uncharacterized protein</fullName>
    </submittedName>
</protein>
<evidence type="ECO:0000313" key="1">
    <source>
        <dbReference type="EMBL" id="SUD47528.1"/>
    </source>
</evidence>
<dbReference type="STRING" id="1406858.GCA_000710895_00451"/>
<gene>
    <name evidence="1" type="ORF">NCTC1934_04842</name>
</gene>
<accession>A0A379JG77</accession>
<evidence type="ECO:0000313" key="2">
    <source>
        <dbReference type="Proteomes" id="UP000255467"/>
    </source>
</evidence>
<dbReference type="OrthoDB" id="4186018at2"/>
<proteinExistence type="predicted"/>
<name>A0A379JG77_9NOCA</name>
<dbReference type="RefSeq" id="WP_039811779.1">
    <property type="nucleotide sequence ID" value="NZ_UGRY01000003.1"/>
</dbReference>
<sequence length="563" mass="60594">MTRSHATPAETARYWARYPDRHGWAAGGKATTVVRRRILPDRVYDESFRTWGGWAPTATLYDIDDPRPSTVPHLVEISAADADLLLGDRFGVIGATGQAESVIETPELPAAEADSLRAQWDHLTRVAAATAKTLDELLDELPASWAARRVDLAPVKSPESVRRQVAVLCSEGVALPTALRVINDIIRFTVVLDADAYPEAVARITALLAARGCTPVPGSSADSRENPRYRVRRAVWTAPDDPARFEIQFHTAASLTIRERDQQLHDFARQSELWPADTHPGGAAFVRHSSWWCVPESPENGRAVAALLGYPTGEEALRDLVAAPTRLAYLLNFPTNDLYPLLQVRRLITAFVTGPPVPPVDDADAMAAATVALTSVLRSEIGESDGSAVIFGVPHPTADDAILEIRRAARLLIGAAVVRRGDLDGQRCPRAAAPAGSKAEVVAALLGLAEAESVYREPALAARRLAYLLGIPARNPTALRVLASVLAVFVEQARIPPLGHTDELVVQTDRVAGAATPADSELYRTAAKGLGISDLSADGAGIYRICSHAAVFLFKAVLIRRID</sequence>
<dbReference type="AlphaFoldDB" id="A0A379JG77"/>
<reference evidence="1 2" key="1">
    <citation type="submission" date="2018-06" db="EMBL/GenBank/DDBJ databases">
        <authorList>
            <consortium name="Pathogen Informatics"/>
            <person name="Doyle S."/>
        </authorList>
    </citation>
    <scope>NUCLEOTIDE SEQUENCE [LARGE SCALE GENOMIC DNA]</scope>
    <source>
        <strain evidence="1 2">NCTC1934</strain>
    </source>
</reference>
<keyword evidence="2" id="KW-1185">Reference proteome</keyword>